<comment type="caution">
    <text evidence="2">The sequence shown here is derived from an EMBL/GenBank/DDBJ whole genome shotgun (WGS) entry which is preliminary data.</text>
</comment>
<protein>
    <submittedName>
        <fullName evidence="2">Uncharacterized protein</fullName>
    </submittedName>
</protein>
<reference evidence="2" key="1">
    <citation type="journal article" date="2015" name="Nature">
        <title>Complex archaea that bridge the gap between prokaryotes and eukaryotes.</title>
        <authorList>
            <person name="Spang A."/>
            <person name="Saw J.H."/>
            <person name="Jorgensen S.L."/>
            <person name="Zaremba-Niedzwiedzka K."/>
            <person name="Martijn J."/>
            <person name="Lind A.E."/>
            <person name="van Eijk R."/>
            <person name="Schleper C."/>
            <person name="Guy L."/>
            <person name="Ettema T.J."/>
        </authorList>
    </citation>
    <scope>NUCLEOTIDE SEQUENCE</scope>
</reference>
<dbReference type="EMBL" id="LAZR01026530">
    <property type="protein sequence ID" value="KKL68439.1"/>
    <property type="molecule type" value="Genomic_DNA"/>
</dbReference>
<keyword evidence="1" id="KW-0175">Coiled coil</keyword>
<evidence type="ECO:0000313" key="2">
    <source>
        <dbReference type="EMBL" id="KKL68439.1"/>
    </source>
</evidence>
<gene>
    <name evidence="2" type="ORF">LCGC14_2124950</name>
</gene>
<name>A0A0F9E370_9ZZZZ</name>
<evidence type="ECO:0000256" key="1">
    <source>
        <dbReference type="SAM" id="Coils"/>
    </source>
</evidence>
<dbReference type="Gene3D" id="2.10.10.90">
    <property type="match status" value="1"/>
</dbReference>
<organism evidence="2">
    <name type="scientific">marine sediment metagenome</name>
    <dbReference type="NCBI Taxonomy" id="412755"/>
    <lineage>
        <taxon>unclassified sequences</taxon>
        <taxon>metagenomes</taxon>
        <taxon>ecological metagenomes</taxon>
    </lineage>
</organism>
<feature type="coiled-coil region" evidence="1">
    <location>
        <begin position="251"/>
        <end position="278"/>
    </location>
</feature>
<accession>A0A0F9E370</accession>
<sequence>MALTSAEVDLCNQSLGKIGAKRFTFGDVTSNQSIQCLLHFEQNRDALLRTFKWPFAKTRLRLVSAWLTDTIYSTDQYVWQSSLLYKAAEAHTSDVFATDLTAVKWVLVSSVDAWVTATEYALNDLVTTNALLYKALEAHTSDVFATDLAAGKWVLSTTKPVNVFGFNYDVPANFLRLVQVNSGHVSGHHNHNHEDAHHWTLETNTILTDLVEVDIVYVDTITTTTEWDSLFTEFLICTLAFKLLGPLVGMGSAAIRLRNELRKELKELRKQARAVGSDEGNNAGDSNWNNARFRGRLGVHGSERFW</sequence>
<dbReference type="AlphaFoldDB" id="A0A0F9E370"/>
<proteinExistence type="predicted"/>